<dbReference type="Pfam" id="PF01471">
    <property type="entry name" value="PG_binding_1"/>
    <property type="match status" value="1"/>
</dbReference>
<evidence type="ECO:0000259" key="2">
    <source>
        <dbReference type="Pfam" id="PF01471"/>
    </source>
</evidence>
<feature type="compositionally biased region" description="Basic residues" evidence="1">
    <location>
        <begin position="160"/>
        <end position="171"/>
    </location>
</feature>
<feature type="compositionally biased region" description="Basic and acidic residues" evidence="1">
    <location>
        <begin position="75"/>
        <end position="85"/>
    </location>
</feature>
<feature type="domain" description="Peptidoglycan binding-like" evidence="2">
    <location>
        <begin position="32"/>
        <end position="77"/>
    </location>
</feature>
<dbReference type="SUPFAM" id="SSF47090">
    <property type="entry name" value="PGBD-like"/>
    <property type="match status" value="1"/>
</dbReference>
<keyword evidence="4" id="KW-1185">Reference proteome</keyword>
<reference evidence="3 4" key="1">
    <citation type="submission" date="2016-04" db="EMBL/GenBank/DDBJ databases">
        <title>Draft genome sequence of freshwater magnetotactic bacteria Magnetospirillum marisnigri SP-1 and Magnetospirillum moscoviense BB-1.</title>
        <authorList>
            <person name="Koziaeva V."/>
            <person name="Dziuba M.V."/>
            <person name="Ivanov T.M."/>
            <person name="Kuznetsov B."/>
            <person name="Grouzdev D.S."/>
        </authorList>
    </citation>
    <scope>NUCLEOTIDE SEQUENCE [LARGE SCALE GENOMIC DNA]</scope>
    <source>
        <strain evidence="3 4">BB-1</strain>
    </source>
</reference>
<dbReference type="AlphaFoldDB" id="A0A178MPL0"/>
<dbReference type="EMBL" id="LWQU01000142">
    <property type="protein sequence ID" value="OAN49884.1"/>
    <property type="molecule type" value="Genomic_DNA"/>
</dbReference>
<feature type="region of interest" description="Disordered" evidence="1">
    <location>
        <begin position="75"/>
        <end position="171"/>
    </location>
</feature>
<evidence type="ECO:0000256" key="1">
    <source>
        <dbReference type="SAM" id="MobiDB-lite"/>
    </source>
</evidence>
<proteinExistence type="predicted"/>
<gene>
    <name evidence="3" type="ORF">A6A05_12725</name>
</gene>
<dbReference type="Gene3D" id="1.10.101.10">
    <property type="entry name" value="PGBD-like superfamily/PGBD"/>
    <property type="match status" value="1"/>
</dbReference>
<comment type="caution">
    <text evidence="3">The sequence shown here is derived from an EMBL/GenBank/DDBJ whole genome shotgun (WGS) entry which is preliminary data.</text>
</comment>
<evidence type="ECO:0000313" key="4">
    <source>
        <dbReference type="Proteomes" id="UP000078543"/>
    </source>
</evidence>
<dbReference type="Proteomes" id="UP000078543">
    <property type="component" value="Unassembled WGS sequence"/>
</dbReference>
<evidence type="ECO:0000313" key="3">
    <source>
        <dbReference type="EMBL" id="OAN49884.1"/>
    </source>
</evidence>
<dbReference type="InterPro" id="IPR002477">
    <property type="entry name" value="Peptidoglycan-bd-like"/>
</dbReference>
<dbReference type="InterPro" id="IPR036366">
    <property type="entry name" value="PGBDSf"/>
</dbReference>
<organism evidence="3 4">
    <name type="scientific">Magnetospirillum moscoviense</name>
    <dbReference type="NCBI Taxonomy" id="1437059"/>
    <lineage>
        <taxon>Bacteria</taxon>
        <taxon>Pseudomonadati</taxon>
        <taxon>Pseudomonadota</taxon>
        <taxon>Alphaproteobacteria</taxon>
        <taxon>Rhodospirillales</taxon>
        <taxon>Rhodospirillaceae</taxon>
        <taxon>Magnetospirillum</taxon>
    </lineage>
</organism>
<name>A0A178MPL0_9PROT</name>
<sequence>MLTPFAERRAGAMLNLKSPIGTNYRVDPNDLMDTKRVLNRLGYYDVPPERGIDDWTDDAMFDGIKRFQKDNGLKVDGLMRPEGPTERTMNTKMEGLGDGETPPQGSGKDYPREPGNNMPVIVPPMTDPNMPEIKKLPPKLPGPYIDEDGNLIVDDPGPLARRRVRPPKGPY</sequence>
<protein>
    <recommendedName>
        <fullName evidence="2">Peptidoglycan binding-like domain-containing protein</fullName>
    </recommendedName>
</protein>
<dbReference type="InterPro" id="IPR036365">
    <property type="entry name" value="PGBD-like_sf"/>
</dbReference>
<accession>A0A178MPL0</accession>